<dbReference type="Pfam" id="PF00581">
    <property type="entry name" value="Rhodanese"/>
    <property type="match status" value="1"/>
</dbReference>
<evidence type="ECO:0000259" key="1">
    <source>
        <dbReference type="PROSITE" id="PS50206"/>
    </source>
</evidence>
<dbReference type="SUPFAM" id="SSF52821">
    <property type="entry name" value="Rhodanese/Cell cycle control phosphatase"/>
    <property type="match status" value="1"/>
</dbReference>
<protein>
    <submittedName>
        <fullName evidence="2">Rhodanese-like domain-containing protein</fullName>
    </submittedName>
</protein>
<accession>A0AAN6XAP3</accession>
<dbReference type="PANTHER" id="PTHR10828">
    <property type="entry name" value="M-PHASE INDUCER PHOSPHATASE DUAL SPECIFICITY PHOSPHATASE CDC25"/>
    <property type="match status" value="1"/>
</dbReference>
<dbReference type="GO" id="GO:0005737">
    <property type="term" value="C:cytoplasm"/>
    <property type="evidence" value="ECO:0007669"/>
    <property type="project" value="TreeGrafter"/>
</dbReference>
<dbReference type="Proteomes" id="UP001303160">
    <property type="component" value="Unassembled WGS sequence"/>
</dbReference>
<dbReference type="InterPro" id="IPR036873">
    <property type="entry name" value="Rhodanese-like_dom_sf"/>
</dbReference>
<proteinExistence type="predicted"/>
<keyword evidence="3" id="KW-1185">Reference proteome</keyword>
<dbReference type="InterPro" id="IPR001763">
    <property type="entry name" value="Rhodanese-like_dom"/>
</dbReference>
<dbReference type="PROSITE" id="PS50206">
    <property type="entry name" value="RHODANESE_3"/>
    <property type="match status" value="1"/>
</dbReference>
<comment type="caution">
    <text evidence="2">The sequence shown here is derived from an EMBL/GenBank/DDBJ whole genome shotgun (WGS) entry which is preliminary data.</text>
</comment>
<dbReference type="SMART" id="SM00450">
    <property type="entry name" value="RHOD"/>
    <property type="match status" value="1"/>
</dbReference>
<organism evidence="2 3">
    <name type="scientific">Triangularia verruculosa</name>
    <dbReference type="NCBI Taxonomy" id="2587418"/>
    <lineage>
        <taxon>Eukaryota</taxon>
        <taxon>Fungi</taxon>
        <taxon>Dikarya</taxon>
        <taxon>Ascomycota</taxon>
        <taxon>Pezizomycotina</taxon>
        <taxon>Sordariomycetes</taxon>
        <taxon>Sordariomycetidae</taxon>
        <taxon>Sordariales</taxon>
        <taxon>Podosporaceae</taxon>
        <taxon>Triangularia</taxon>
    </lineage>
</organism>
<evidence type="ECO:0000313" key="3">
    <source>
        <dbReference type="Proteomes" id="UP001303160"/>
    </source>
</evidence>
<dbReference type="Gene3D" id="3.40.250.10">
    <property type="entry name" value="Rhodanese-like domain"/>
    <property type="match status" value="1"/>
</dbReference>
<reference evidence="2" key="2">
    <citation type="submission" date="2023-05" db="EMBL/GenBank/DDBJ databases">
        <authorList>
            <consortium name="Lawrence Berkeley National Laboratory"/>
            <person name="Steindorff A."/>
            <person name="Hensen N."/>
            <person name="Bonometti L."/>
            <person name="Westerberg I."/>
            <person name="Brannstrom I.O."/>
            <person name="Guillou S."/>
            <person name="Cros-Aarteil S."/>
            <person name="Calhoun S."/>
            <person name="Haridas S."/>
            <person name="Kuo A."/>
            <person name="Mondo S."/>
            <person name="Pangilinan J."/>
            <person name="Riley R."/>
            <person name="Labutti K."/>
            <person name="Andreopoulos B."/>
            <person name="Lipzen A."/>
            <person name="Chen C."/>
            <person name="Yanf M."/>
            <person name="Daum C."/>
            <person name="Ng V."/>
            <person name="Clum A."/>
            <person name="Ohm R."/>
            <person name="Martin F."/>
            <person name="Silar P."/>
            <person name="Natvig D."/>
            <person name="Lalanne C."/>
            <person name="Gautier V."/>
            <person name="Ament-Velasquez S.L."/>
            <person name="Kruys A."/>
            <person name="Hutchinson M.I."/>
            <person name="Powell A.J."/>
            <person name="Barry K."/>
            <person name="Miller A.N."/>
            <person name="Grigoriev I.V."/>
            <person name="Debuchy R."/>
            <person name="Gladieux P."/>
            <person name="Thoren M.H."/>
            <person name="Johannesson H."/>
        </authorList>
    </citation>
    <scope>NUCLEOTIDE SEQUENCE</scope>
    <source>
        <strain evidence="2">CBS 315.58</strain>
    </source>
</reference>
<evidence type="ECO:0000313" key="2">
    <source>
        <dbReference type="EMBL" id="KAK4194382.1"/>
    </source>
</evidence>
<dbReference type="GO" id="GO:0004725">
    <property type="term" value="F:protein tyrosine phosphatase activity"/>
    <property type="evidence" value="ECO:0007669"/>
    <property type="project" value="TreeGrafter"/>
</dbReference>
<name>A0AAN6XAP3_9PEZI</name>
<sequence length="191" mass="21193">MSFVPTPTFLRRTLHSLSRACPAKMSALQPAEPTTTVAPTLPWHAAYPAPRKAEPLGTEREEVLAMLKAQREDQNSSGTRDFLLVDLRRVDHEGGTIRGSINLPAQSLYPTIPTLYSVLKAASVRKVIWYCSSSRGRGTRAAGWFSDYLSDQGDDDMQSLVLVNGIKGWATAGPEYTEWMDEYDEAVWSKS</sequence>
<dbReference type="GO" id="GO:0005634">
    <property type="term" value="C:nucleus"/>
    <property type="evidence" value="ECO:0007669"/>
    <property type="project" value="TreeGrafter"/>
</dbReference>
<dbReference type="AlphaFoldDB" id="A0AAN6XAP3"/>
<feature type="domain" description="Rhodanese" evidence="1">
    <location>
        <begin position="78"/>
        <end position="178"/>
    </location>
</feature>
<reference evidence="2" key="1">
    <citation type="journal article" date="2023" name="Mol. Phylogenet. Evol.">
        <title>Genome-scale phylogeny and comparative genomics of the fungal order Sordariales.</title>
        <authorList>
            <person name="Hensen N."/>
            <person name="Bonometti L."/>
            <person name="Westerberg I."/>
            <person name="Brannstrom I.O."/>
            <person name="Guillou S."/>
            <person name="Cros-Aarteil S."/>
            <person name="Calhoun S."/>
            <person name="Haridas S."/>
            <person name="Kuo A."/>
            <person name="Mondo S."/>
            <person name="Pangilinan J."/>
            <person name="Riley R."/>
            <person name="LaButti K."/>
            <person name="Andreopoulos B."/>
            <person name="Lipzen A."/>
            <person name="Chen C."/>
            <person name="Yan M."/>
            <person name="Daum C."/>
            <person name="Ng V."/>
            <person name="Clum A."/>
            <person name="Steindorff A."/>
            <person name="Ohm R.A."/>
            <person name="Martin F."/>
            <person name="Silar P."/>
            <person name="Natvig D.O."/>
            <person name="Lalanne C."/>
            <person name="Gautier V."/>
            <person name="Ament-Velasquez S.L."/>
            <person name="Kruys A."/>
            <person name="Hutchinson M.I."/>
            <person name="Powell A.J."/>
            <person name="Barry K."/>
            <person name="Miller A.N."/>
            <person name="Grigoriev I.V."/>
            <person name="Debuchy R."/>
            <person name="Gladieux P."/>
            <person name="Hiltunen Thoren M."/>
            <person name="Johannesson H."/>
        </authorList>
    </citation>
    <scope>NUCLEOTIDE SEQUENCE</scope>
    <source>
        <strain evidence="2">CBS 315.58</strain>
    </source>
</reference>
<dbReference type="EMBL" id="MU864066">
    <property type="protein sequence ID" value="KAK4194382.1"/>
    <property type="molecule type" value="Genomic_DNA"/>
</dbReference>
<dbReference type="PANTHER" id="PTHR10828:SF50">
    <property type="entry name" value="REDUCTASE (ARC2), PUTATIVE (AFU_ORTHOLOGUE AFUA_6G13400)-RELATED"/>
    <property type="match status" value="1"/>
</dbReference>
<gene>
    <name evidence="2" type="ORF">QBC40DRAFT_290899</name>
</gene>